<proteinExistence type="predicted"/>
<keyword evidence="1" id="KW-0614">Plasmid</keyword>
<geneLocation type="plasmid" evidence="2">
    <name>pdfi1</name>
</geneLocation>
<evidence type="ECO:0000313" key="2">
    <source>
        <dbReference type="Proteomes" id="UP000259030"/>
    </source>
</evidence>
<organism evidence="1 2">
    <name type="scientific">Deinococcus ficus</name>
    <dbReference type="NCBI Taxonomy" id="317577"/>
    <lineage>
        <taxon>Bacteria</taxon>
        <taxon>Thermotogati</taxon>
        <taxon>Deinococcota</taxon>
        <taxon>Deinococci</taxon>
        <taxon>Deinococcales</taxon>
        <taxon>Deinococcaceae</taxon>
        <taxon>Deinococcus</taxon>
    </lineage>
</organism>
<reference evidence="1 2" key="1">
    <citation type="submission" date="2017-05" db="EMBL/GenBank/DDBJ databases">
        <title>The complete genome sequence of Deinococcus ficus isolated from the rhizosphere of the Ficus religiosa L. in Taiwan.</title>
        <authorList>
            <person name="Wu K.-M."/>
            <person name="Liao T.-L."/>
            <person name="Liu Y.-M."/>
            <person name="Young C.-C."/>
            <person name="Tsai S.-F."/>
        </authorList>
    </citation>
    <scope>NUCLEOTIDE SEQUENCE [LARGE SCALE GENOMIC DNA]</scope>
    <source>
        <strain evidence="1 2">CC-FR2-10</strain>
        <plasmid evidence="2">pdfi1</plasmid>
    </source>
</reference>
<dbReference type="EMBL" id="CP021082">
    <property type="protein sequence ID" value="ASN82593.1"/>
    <property type="molecule type" value="Genomic_DNA"/>
</dbReference>
<dbReference type="Proteomes" id="UP000259030">
    <property type="component" value="Plasmid pDFI1"/>
</dbReference>
<evidence type="ECO:0000313" key="1">
    <source>
        <dbReference type="EMBL" id="ASN82593.1"/>
    </source>
</evidence>
<name>A0A221T115_9DEIO</name>
<protein>
    <submittedName>
        <fullName evidence="1">Uncharacterized protein</fullName>
    </submittedName>
</protein>
<dbReference type="KEGG" id="dfc:DFI_15575"/>
<sequence>MLPTSSDVVTVTSLDVARCLGQLEQVQLLRLFMSPEGNTVAAAARQLNLPLQTVYRRVKGLLRLQLLLPLREVRRPGRSVQVYRCPARRFFIPRTLVPLDAYLWEGLEPFMQTFRTEFQYALEHDPQPVAGMLTGDLPDGFLFTFADQNREPWPAPDQPFPAVVSLFQTVRMDYTQARAFNQELQALVERHHQAGGAGTYLLGLFLTPTRSTGGLLG</sequence>
<gene>
    <name evidence="1" type="ORF">DFI_15575</name>
</gene>
<dbReference type="AlphaFoldDB" id="A0A221T115"/>
<keyword evidence="2" id="KW-1185">Reference proteome</keyword>
<accession>A0A221T115</accession>